<feature type="transmembrane region" description="Helical" evidence="10">
    <location>
        <begin position="111"/>
        <end position="132"/>
    </location>
</feature>
<evidence type="ECO:0000256" key="10">
    <source>
        <dbReference type="SAM" id="Phobius"/>
    </source>
</evidence>
<evidence type="ECO:0000256" key="1">
    <source>
        <dbReference type="ARBA" id="ARBA00004155"/>
    </source>
</evidence>
<evidence type="ECO:0000313" key="12">
    <source>
        <dbReference type="Proteomes" id="UP001201812"/>
    </source>
</evidence>
<feature type="transmembrane region" description="Helical" evidence="10">
    <location>
        <begin position="69"/>
        <end position="96"/>
    </location>
</feature>
<dbReference type="PRINTS" id="PR02095">
    <property type="entry name" value="TRNSPORTRHRG"/>
</dbReference>
<evidence type="ECO:0000256" key="4">
    <source>
        <dbReference type="ARBA" id="ARBA00022448"/>
    </source>
</evidence>
<evidence type="ECO:0000256" key="5">
    <source>
        <dbReference type="ARBA" id="ARBA00022692"/>
    </source>
</evidence>
<dbReference type="Pfam" id="PF16954">
    <property type="entry name" value="HRG"/>
    <property type="match status" value="1"/>
</dbReference>
<dbReference type="AlphaFoldDB" id="A0AAD4QYF9"/>
<evidence type="ECO:0000256" key="7">
    <source>
        <dbReference type="ARBA" id="ARBA00022989"/>
    </source>
</evidence>
<keyword evidence="6" id="KW-0967">Endosome</keyword>
<keyword evidence="8 10" id="KW-0472">Membrane</keyword>
<keyword evidence="5 10" id="KW-0812">Transmembrane</keyword>
<evidence type="ECO:0000256" key="6">
    <source>
        <dbReference type="ARBA" id="ARBA00022753"/>
    </source>
</evidence>
<name>A0AAD4QYF9_9BILA</name>
<keyword evidence="12" id="KW-1185">Reference proteome</keyword>
<feature type="transmembrane region" description="Helical" evidence="10">
    <location>
        <begin position="9"/>
        <end position="30"/>
    </location>
</feature>
<gene>
    <name evidence="11" type="ORF">DdX_18260</name>
</gene>
<comment type="caution">
    <text evidence="11">The sequence shown here is derived from an EMBL/GenBank/DDBJ whole genome shotgun (WGS) entry which is preliminary data.</text>
</comment>
<protein>
    <submittedName>
        <fullName evidence="11">Heme-transporter, endosomal/lysosomal, heme-responsive protein domain-containing protein</fullName>
    </submittedName>
</protein>
<evidence type="ECO:0000313" key="11">
    <source>
        <dbReference type="EMBL" id="KAI1697835.1"/>
    </source>
</evidence>
<keyword evidence="4" id="KW-0813">Transport</keyword>
<feature type="transmembrane region" description="Helical" evidence="10">
    <location>
        <begin position="36"/>
        <end position="57"/>
    </location>
</feature>
<organism evidence="11 12">
    <name type="scientific">Ditylenchus destructor</name>
    <dbReference type="NCBI Taxonomy" id="166010"/>
    <lineage>
        <taxon>Eukaryota</taxon>
        <taxon>Metazoa</taxon>
        <taxon>Ecdysozoa</taxon>
        <taxon>Nematoda</taxon>
        <taxon>Chromadorea</taxon>
        <taxon>Rhabditida</taxon>
        <taxon>Tylenchina</taxon>
        <taxon>Tylenchomorpha</taxon>
        <taxon>Sphaerularioidea</taxon>
        <taxon>Anguinidae</taxon>
        <taxon>Anguininae</taxon>
        <taxon>Ditylenchus</taxon>
    </lineage>
</organism>
<sequence>MLCSMKIRFIWAALGISAGFTAGTMFAFMYQNWMATSIAFFSSLCAMYLYYIHYAYYKSWMFDWSHRKLTLIVVINTVLCLIGLAGCIVAIVLAIIRGETITHEGLMGNNLWIVSVWCWMTFKWTMASAIYARQYSRKIAEQSINISQPPSTSNLQEHGIST</sequence>
<dbReference type="GO" id="GO:0020037">
    <property type="term" value="F:heme binding"/>
    <property type="evidence" value="ECO:0007669"/>
    <property type="project" value="TreeGrafter"/>
</dbReference>
<dbReference type="GO" id="GO:0005765">
    <property type="term" value="C:lysosomal membrane"/>
    <property type="evidence" value="ECO:0007669"/>
    <property type="project" value="UniProtKB-SubCell"/>
</dbReference>
<evidence type="ECO:0000256" key="3">
    <source>
        <dbReference type="ARBA" id="ARBA00006203"/>
    </source>
</evidence>
<evidence type="ECO:0000256" key="9">
    <source>
        <dbReference type="ARBA" id="ARBA00023228"/>
    </source>
</evidence>
<dbReference type="PANTHER" id="PTHR31525:SF1">
    <property type="entry name" value="HEME TRANSPORTER HRG1"/>
    <property type="match status" value="1"/>
</dbReference>
<accession>A0AAD4QYF9</accession>
<dbReference type="InterPro" id="IPR026218">
    <property type="entry name" value="HRG"/>
</dbReference>
<dbReference type="GO" id="GO:0005886">
    <property type="term" value="C:plasma membrane"/>
    <property type="evidence" value="ECO:0007669"/>
    <property type="project" value="TreeGrafter"/>
</dbReference>
<proteinExistence type="inferred from homology"/>
<dbReference type="PANTHER" id="PTHR31525">
    <property type="entry name" value="HEME TRANSPORTER HRG1"/>
    <property type="match status" value="1"/>
</dbReference>
<reference evidence="11" key="1">
    <citation type="submission" date="2022-01" db="EMBL/GenBank/DDBJ databases">
        <title>Genome Sequence Resource for Two Populations of Ditylenchus destructor, the Migratory Endoparasitic Phytonematode.</title>
        <authorList>
            <person name="Zhang H."/>
            <person name="Lin R."/>
            <person name="Xie B."/>
        </authorList>
    </citation>
    <scope>NUCLEOTIDE SEQUENCE</scope>
    <source>
        <strain evidence="11">BazhouSP</strain>
    </source>
</reference>
<dbReference type="GO" id="GO:0015232">
    <property type="term" value="F:heme transmembrane transporter activity"/>
    <property type="evidence" value="ECO:0007669"/>
    <property type="project" value="InterPro"/>
</dbReference>
<dbReference type="Proteomes" id="UP001201812">
    <property type="component" value="Unassembled WGS sequence"/>
</dbReference>
<comment type="similarity">
    <text evidence="3">Belongs to the HRG family.</text>
</comment>
<keyword evidence="9" id="KW-0458">Lysosome</keyword>
<dbReference type="EMBL" id="JAKKPZ010000248">
    <property type="protein sequence ID" value="KAI1697835.1"/>
    <property type="molecule type" value="Genomic_DNA"/>
</dbReference>
<comment type="subcellular location">
    <subcellularLocation>
        <location evidence="2">Endosome membrane</location>
        <topology evidence="2">Multi-pass membrane protein</topology>
    </subcellularLocation>
    <subcellularLocation>
        <location evidence="1">Lysosome membrane</location>
        <topology evidence="1">Multi-pass membrane protein</topology>
    </subcellularLocation>
</comment>
<evidence type="ECO:0000256" key="8">
    <source>
        <dbReference type="ARBA" id="ARBA00023136"/>
    </source>
</evidence>
<evidence type="ECO:0000256" key="2">
    <source>
        <dbReference type="ARBA" id="ARBA00004337"/>
    </source>
</evidence>
<dbReference type="GO" id="GO:0010008">
    <property type="term" value="C:endosome membrane"/>
    <property type="evidence" value="ECO:0007669"/>
    <property type="project" value="UniProtKB-SubCell"/>
</dbReference>
<keyword evidence="7 10" id="KW-1133">Transmembrane helix</keyword>